<gene>
    <name evidence="2" type="ORF">TDSAC_1226</name>
</gene>
<keyword evidence="1" id="KW-0812">Transmembrane</keyword>
<sequence>MELSILTFEKYLKKVCYLSLFSFILLIFNVNFAFAQNTNMPDKVTQIEVALYGSISSGSLTDRLSNLEYTIWGQRDYSDSLESRLNRIYDAVFESTDQRAGIALDMNALEYSYSKEVSFGPILDRISNLEKKIYGTSYDSYSLMDRLKRLNDTLLGGKVNQVNVSVDAGKLIRFRILKTISSKDSVAGDIVPLAVDEDVTEKGAIIIPKGSYGELRVVEAERAKHYLGRDGKLQIEFRFVTCADGINRPLIISKEAIEKNKSLPLTVGVSTAGLIILGPVGLITGFFVPGRDVEIQKNTLFYASLKNDSHIWGFLPGSKSINANQ</sequence>
<evidence type="ECO:0000313" key="3">
    <source>
        <dbReference type="Proteomes" id="UP000244792"/>
    </source>
</evidence>
<dbReference type="Proteomes" id="UP000244792">
    <property type="component" value="Chromosome"/>
</dbReference>
<dbReference type="AlphaFoldDB" id="A0A2R4W1K7"/>
<keyword evidence="1" id="KW-0472">Membrane</keyword>
<feature type="transmembrane region" description="Helical" evidence="1">
    <location>
        <begin position="263"/>
        <end position="288"/>
    </location>
</feature>
<accession>A0A2R4W1K7</accession>
<keyword evidence="1" id="KW-1133">Transmembrane helix</keyword>
<evidence type="ECO:0000313" key="2">
    <source>
        <dbReference type="EMBL" id="AWB10568.1"/>
    </source>
</evidence>
<dbReference type="RefSeq" id="WP_108309360.1">
    <property type="nucleotide sequence ID" value="NZ_CP020921.1"/>
</dbReference>
<dbReference type="EMBL" id="CP020921">
    <property type="protein sequence ID" value="AWB10568.1"/>
    <property type="molecule type" value="Genomic_DNA"/>
</dbReference>
<evidence type="ECO:0000256" key="1">
    <source>
        <dbReference type="SAM" id="Phobius"/>
    </source>
</evidence>
<protein>
    <submittedName>
        <fullName evidence="2">Uncharacterized protein</fullName>
    </submittedName>
</protein>
<keyword evidence="3" id="KW-1185">Reference proteome</keyword>
<organism evidence="2 3">
    <name type="scientific">Thermodesulfobium acidiphilum</name>
    <dbReference type="NCBI Taxonomy" id="1794699"/>
    <lineage>
        <taxon>Bacteria</taxon>
        <taxon>Pseudomonadati</taxon>
        <taxon>Thermodesulfobiota</taxon>
        <taxon>Thermodesulfobiia</taxon>
        <taxon>Thermodesulfobiales</taxon>
        <taxon>Thermodesulfobiaceae</taxon>
        <taxon>Thermodesulfobium</taxon>
    </lineage>
</organism>
<name>A0A2R4W1K7_THEAF</name>
<proteinExistence type="predicted"/>
<reference evidence="2 3" key="1">
    <citation type="submission" date="2017-04" db="EMBL/GenBank/DDBJ databases">
        <title>Genomic insights into metabolism of Thermodesulfobium acidiphilum.</title>
        <authorList>
            <person name="Toshchakov S.V."/>
            <person name="Frolov E.N."/>
            <person name="Kublanov I.V."/>
            <person name="Samarov N.I."/>
            <person name="Novikov A."/>
            <person name="Lebedinsky A.V."/>
            <person name="Bonch-Osmolovskaya E.A."/>
            <person name="Chernyh N.A."/>
        </authorList>
    </citation>
    <scope>NUCLEOTIDE SEQUENCE [LARGE SCALE GENOMIC DNA]</scope>
    <source>
        <strain evidence="2 3">3127-1</strain>
    </source>
</reference>
<dbReference type="KEGG" id="taci:TDSAC_1226"/>